<name>A0ABV6KP76_9BACI</name>
<accession>A0ABV6KP76</accession>
<comment type="subcellular location">
    <subcellularLocation>
        <location evidence="1">Cell envelope</location>
    </subcellularLocation>
</comment>
<gene>
    <name evidence="9" type="ORF">ACFFHF_07640</name>
</gene>
<comment type="caution">
    <text evidence="9">The sequence shown here is derived from an EMBL/GenBank/DDBJ whole genome shotgun (WGS) entry which is preliminary data.</text>
</comment>
<dbReference type="EMBL" id="JBHLUU010000022">
    <property type="protein sequence ID" value="MFC0475129.1"/>
    <property type="molecule type" value="Genomic_DNA"/>
</dbReference>
<keyword evidence="10" id="KW-1185">Reference proteome</keyword>
<evidence type="ECO:0000256" key="7">
    <source>
        <dbReference type="SAM" id="SignalP"/>
    </source>
</evidence>
<evidence type="ECO:0000313" key="10">
    <source>
        <dbReference type="Proteomes" id="UP001589738"/>
    </source>
</evidence>
<evidence type="ECO:0000256" key="1">
    <source>
        <dbReference type="ARBA" id="ARBA00004196"/>
    </source>
</evidence>
<dbReference type="InterPro" id="IPR014756">
    <property type="entry name" value="Ig_E-set"/>
</dbReference>
<dbReference type="Gene3D" id="2.60.40.1220">
    <property type="match status" value="1"/>
</dbReference>
<feature type="compositionally biased region" description="Acidic residues" evidence="5">
    <location>
        <begin position="119"/>
        <end position="128"/>
    </location>
</feature>
<keyword evidence="2" id="KW-0479">Metal-binding</keyword>
<dbReference type="RefSeq" id="WP_160546435.1">
    <property type="nucleotide sequence ID" value="NZ_JBHLUU010000022.1"/>
</dbReference>
<keyword evidence="3 7" id="KW-0732">Signal</keyword>
<feature type="domain" description="CopC" evidence="8">
    <location>
        <begin position="22"/>
        <end position="113"/>
    </location>
</feature>
<feature type="transmembrane region" description="Helical" evidence="6">
    <location>
        <begin position="161"/>
        <end position="182"/>
    </location>
</feature>
<sequence>MRKLLLILFICFLSFGGNALAHTGLESSTPQNGEVITENLQDITLTFEGKLENGSIFTLQNSNGDALPIDISLAENILTGTLSNPLESGEYNVHWSIIGADGHPIEGDLSFSVKVPETEVPEESEETPEESHDHQNVDTPEEDTANEAIEEDGNQNEVSSYVAPVVIGLLIVIIIGSFIFLMNRKK</sequence>
<proteinExistence type="predicted"/>
<dbReference type="Proteomes" id="UP001589738">
    <property type="component" value="Unassembled WGS sequence"/>
</dbReference>
<dbReference type="InterPro" id="IPR007348">
    <property type="entry name" value="CopC_dom"/>
</dbReference>
<keyword evidence="6" id="KW-0812">Transmembrane</keyword>
<keyword evidence="6" id="KW-0472">Membrane</keyword>
<evidence type="ECO:0000259" key="8">
    <source>
        <dbReference type="Pfam" id="PF04234"/>
    </source>
</evidence>
<feature type="region of interest" description="Disordered" evidence="5">
    <location>
        <begin position="116"/>
        <end position="144"/>
    </location>
</feature>
<evidence type="ECO:0000256" key="2">
    <source>
        <dbReference type="ARBA" id="ARBA00022723"/>
    </source>
</evidence>
<keyword evidence="4" id="KW-0186">Copper</keyword>
<dbReference type="PANTHER" id="PTHR34820:SF4">
    <property type="entry name" value="INNER MEMBRANE PROTEIN YEBZ"/>
    <property type="match status" value="1"/>
</dbReference>
<evidence type="ECO:0000313" key="9">
    <source>
        <dbReference type="EMBL" id="MFC0475129.1"/>
    </source>
</evidence>
<evidence type="ECO:0000256" key="6">
    <source>
        <dbReference type="SAM" id="Phobius"/>
    </source>
</evidence>
<dbReference type="PANTHER" id="PTHR34820">
    <property type="entry name" value="INNER MEMBRANE PROTEIN YEBZ"/>
    <property type="match status" value="1"/>
</dbReference>
<feature type="signal peptide" evidence="7">
    <location>
        <begin position="1"/>
        <end position="21"/>
    </location>
</feature>
<reference evidence="9 10" key="1">
    <citation type="submission" date="2024-09" db="EMBL/GenBank/DDBJ databases">
        <authorList>
            <person name="Sun Q."/>
            <person name="Mori K."/>
        </authorList>
    </citation>
    <scope>NUCLEOTIDE SEQUENCE [LARGE SCALE GENOMIC DNA]</scope>
    <source>
        <strain evidence="9 10">CGMCC 1.9126</strain>
    </source>
</reference>
<dbReference type="InterPro" id="IPR032694">
    <property type="entry name" value="CopC/D"/>
</dbReference>
<keyword evidence="6" id="KW-1133">Transmembrane helix</keyword>
<organism evidence="9 10">
    <name type="scientific">Robertmurraya beringensis</name>
    <dbReference type="NCBI Taxonomy" id="641660"/>
    <lineage>
        <taxon>Bacteria</taxon>
        <taxon>Bacillati</taxon>
        <taxon>Bacillota</taxon>
        <taxon>Bacilli</taxon>
        <taxon>Bacillales</taxon>
        <taxon>Bacillaceae</taxon>
        <taxon>Robertmurraya</taxon>
    </lineage>
</organism>
<dbReference type="InterPro" id="IPR014755">
    <property type="entry name" value="Cu-Rt/internalin_Ig-like"/>
</dbReference>
<evidence type="ECO:0000256" key="5">
    <source>
        <dbReference type="SAM" id="MobiDB-lite"/>
    </source>
</evidence>
<dbReference type="Pfam" id="PF04234">
    <property type="entry name" value="CopC"/>
    <property type="match status" value="1"/>
</dbReference>
<dbReference type="SUPFAM" id="SSF81296">
    <property type="entry name" value="E set domains"/>
    <property type="match status" value="1"/>
</dbReference>
<feature type="chain" id="PRO_5047223902" evidence="7">
    <location>
        <begin position="22"/>
        <end position="186"/>
    </location>
</feature>
<protein>
    <submittedName>
        <fullName evidence="9">Copper resistance protein CopC</fullName>
    </submittedName>
</protein>
<evidence type="ECO:0000256" key="4">
    <source>
        <dbReference type="ARBA" id="ARBA00023008"/>
    </source>
</evidence>
<evidence type="ECO:0000256" key="3">
    <source>
        <dbReference type="ARBA" id="ARBA00022729"/>
    </source>
</evidence>